<proteinExistence type="predicted"/>
<evidence type="ECO:0000313" key="3">
    <source>
        <dbReference type="Proteomes" id="UP001251085"/>
    </source>
</evidence>
<dbReference type="PANTHER" id="PTHR43798:SF5">
    <property type="entry name" value="MONOACYLGLYCEROL LIPASE ABHD6"/>
    <property type="match status" value="1"/>
</dbReference>
<keyword evidence="3" id="KW-1185">Reference proteome</keyword>
<dbReference type="EMBL" id="JAVRQI010000005">
    <property type="protein sequence ID" value="MDT1061866.1"/>
    <property type="molecule type" value="Genomic_DNA"/>
</dbReference>
<name>A0ABU3ECL7_9RHOB</name>
<dbReference type="InterPro" id="IPR029058">
    <property type="entry name" value="AB_hydrolase_fold"/>
</dbReference>
<feature type="domain" description="AB hydrolase-1" evidence="1">
    <location>
        <begin position="16"/>
        <end position="244"/>
    </location>
</feature>
<evidence type="ECO:0000313" key="2">
    <source>
        <dbReference type="EMBL" id="MDT1061866.1"/>
    </source>
</evidence>
<dbReference type="PRINTS" id="PR00111">
    <property type="entry name" value="ABHYDROLASE"/>
</dbReference>
<comment type="caution">
    <text evidence="2">The sequence shown here is derived from an EMBL/GenBank/DDBJ whole genome shotgun (WGS) entry which is preliminary data.</text>
</comment>
<gene>
    <name evidence="2" type="ORF">RM190_08360</name>
</gene>
<dbReference type="RefSeq" id="WP_311758960.1">
    <property type="nucleotide sequence ID" value="NZ_JAVRQI010000005.1"/>
</dbReference>
<dbReference type="Gene3D" id="3.40.50.1820">
    <property type="entry name" value="alpha/beta hydrolase"/>
    <property type="match status" value="1"/>
</dbReference>
<dbReference type="Proteomes" id="UP001251085">
    <property type="component" value="Unassembled WGS sequence"/>
</dbReference>
<dbReference type="PANTHER" id="PTHR43798">
    <property type="entry name" value="MONOACYLGLYCEROL LIPASE"/>
    <property type="match status" value="1"/>
</dbReference>
<organism evidence="2 3">
    <name type="scientific">Paracoccus broussonetiae</name>
    <dbReference type="NCBI Taxonomy" id="3075834"/>
    <lineage>
        <taxon>Bacteria</taxon>
        <taxon>Pseudomonadati</taxon>
        <taxon>Pseudomonadota</taxon>
        <taxon>Alphaproteobacteria</taxon>
        <taxon>Rhodobacterales</taxon>
        <taxon>Paracoccaceae</taxon>
        <taxon>Paracoccus</taxon>
    </lineage>
</organism>
<dbReference type="Pfam" id="PF12697">
    <property type="entry name" value="Abhydrolase_6"/>
    <property type="match status" value="1"/>
</dbReference>
<accession>A0ABU3ECL7</accession>
<reference evidence="3" key="1">
    <citation type="submission" date="2023-07" db="EMBL/GenBank/DDBJ databases">
        <title>Characterization of two Paracoccaceae strains isolated from Phycosphere and proposal of Xinfangfangia lacusdiani sp. nov.</title>
        <authorList>
            <person name="Deng Y."/>
            <person name="Zhang Y.Q."/>
        </authorList>
    </citation>
    <scope>NUCLEOTIDE SEQUENCE [LARGE SCALE GENOMIC DNA]</scope>
    <source>
        <strain evidence="3">CPCC 101403</strain>
    </source>
</reference>
<dbReference type="SUPFAM" id="SSF53474">
    <property type="entry name" value="alpha/beta-Hydrolases"/>
    <property type="match status" value="1"/>
</dbReference>
<dbReference type="InterPro" id="IPR000073">
    <property type="entry name" value="AB_hydrolase_1"/>
</dbReference>
<dbReference type="InterPro" id="IPR050266">
    <property type="entry name" value="AB_hydrolase_sf"/>
</dbReference>
<evidence type="ECO:0000259" key="1">
    <source>
        <dbReference type="Pfam" id="PF12697"/>
    </source>
</evidence>
<protein>
    <submittedName>
        <fullName evidence="2">Alpha/beta hydrolase</fullName>
    </submittedName>
</protein>
<keyword evidence="2" id="KW-0378">Hydrolase</keyword>
<sequence length="253" mass="27278">MSPRTWPGNQDRPALALHCMMGNASYWRPIAAQLQDLVQITAPDMPGHGASPDWDGGPPDFHTTVTRQAAALITRPLDLIGHSIGATVALRIAVAAPEAVRSLTLIEPVLFAASPDPDDTEELQEISEMAQNGAPEDAARRFLTIWGGLDWDMQTTAARKRLARQMAMVVSGNDTLLHDSANILRPDGLESIDAPVMLIMGQDSPNSIPSIAQALASRLQDVGRAVVQDASHMLPITHPTQTAELIRLNLERA</sequence>
<dbReference type="GO" id="GO:0016787">
    <property type="term" value="F:hydrolase activity"/>
    <property type="evidence" value="ECO:0007669"/>
    <property type="project" value="UniProtKB-KW"/>
</dbReference>